<dbReference type="GO" id="GO:0003978">
    <property type="term" value="F:UDP-glucose 4-epimerase activity"/>
    <property type="evidence" value="ECO:0007669"/>
    <property type="project" value="UniProtKB-EC"/>
</dbReference>
<gene>
    <name evidence="11" type="primary">galE</name>
    <name evidence="11" type="ORF">G3R48_13435</name>
</gene>
<dbReference type="EC" id="5.1.3.2" evidence="5 9"/>
<evidence type="ECO:0000256" key="7">
    <source>
        <dbReference type="ARBA" id="ARBA00023027"/>
    </source>
</evidence>
<reference evidence="11 12" key="1">
    <citation type="submission" date="2020-02" db="EMBL/GenBank/DDBJ databases">
        <title>Shewanella WXL01 sp. nov., a marine bacterium isolated from green algae in Luhuitou Fringing Reef (Northern South China Sea).</title>
        <authorList>
            <person name="Wang X."/>
        </authorList>
    </citation>
    <scope>NUCLEOTIDE SEQUENCE [LARGE SCALE GENOMIC DNA]</scope>
    <source>
        <strain evidence="11 12">MCCC 1A01895</strain>
    </source>
</reference>
<dbReference type="Pfam" id="PF16363">
    <property type="entry name" value="GDP_Man_Dehyd"/>
    <property type="match status" value="1"/>
</dbReference>
<evidence type="ECO:0000256" key="6">
    <source>
        <dbReference type="ARBA" id="ARBA00018569"/>
    </source>
</evidence>
<dbReference type="NCBIfam" id="NF007956">
    <property type="entry name" value="PRK10675.1"/>
    <property type="match status" value="1"/>
</dbReference>
<comment type="caution">
    <text evidence="11">The sequence shown here is derived from an EMBL/GenBank/DDBJ whole genome shotgun (WGS) entry which is preliminary data.</text>
</comment>
<comment type="pathway">
    <text evidence="3 9">Carbohydrate metabolism; galactose metabolism.</text>
</comment>
<evidence type="ECO:0000313" key="11">
    <source>
        <dbReference type="EMBL" id="MBR9728981.1"/>
    </source>
</evidence>
<keyword evidence="8 9" id="KW-0413">Isomerase</keyword>
<dbReference type="PANTHER" id="PTHR43725">
    <property type="entry name" value="UDP-GLUCOSE 4-EPIMERASE"/>
    <property type="match status" value="1"/>
</dbReference>
<dbReference type="PANTHER" id="PTHR43725:SF47">
    <property type="entry name" value="UDP-GLUCOSE 4-EPIMERASE"/>
    <property type="match status" value="1"/>
</dbReference>
<dbReference type="EMBL" id="JAAIKR010000014">
    <property type="protein sequence ID" value="MBR9728981.1"/>
    <property type="molecule type" value="Genomic_DNA"/>
</dbReference>
<dbReference type="Proteomes" id="UP000811844">
    <property type="component" value="Unassembled WGS sequence"/>
</dbReference>
<dbReference type="SUPFAM" id="SSF51735">
    <property type="entry name" value="NAD(P)-binding Rossmann-fold domains"/>
    <property type="match status" value="1"/>
</dbReference>
<keyword evidence="7 9" id="KW-0520">NAD</keyword>
<dbReference type="InterPro" id="IPR036291">
    <property type="entry name" value="NAD(P)-bd_dom_sf"/>
</dbReference>
<dbReference type="InterPro" id="IPR016040">
    <property type="entry name" value="NAD(P)-bd_dom"/>
</dbReference>
<evidence type="ECO:0000256" key="8">
    <source>
        <dbReference type="ARBA" id="ARBA00023235"/>
    </source>
</evidence>
<accession>A0ABS5I4N6</accession>
<dbReference type="Gene3D" id="3.40.50.720">
    <property type="entry name" value="NAD(P)-binding Rossmann-like Domain"/>
    <property type="match status" value="1"/>
</dbReference>
<dbReference type="NCBIfam" id="TIGR01179">
    <property type="entry name" value="galE"/>
    <property type="match status" value="1"/>
</dbReference>
<dbReference type="Gene3D" id="3.90.25.10">
    <property type="entry name" value="UDP-galactose 4-epimerase, domain 1"/>
    <property type="match status" value="1"/>
</dbReference>
<evidence type="ECO:0000256" key="5">
    <source>
        <dbReference type="ARBA" id="ARBA00013189"/>
    </source>
</evidence>
<evidence type="ECO:0000256" key="9">
    <source>
        <dbReference type="RuleBase" id="RU366046"/>
    </source>
</evidence>
<dbReference type="RefSeq" id="WP_153665248.1">
    <property type="nucleotide sequence ID" value="NZ_JAAIKR010000014.1"/>
</dbReference>
<comment type="cofactor">
    <cofactor evidence="2 9">
        <name>NAD(+)</name>
        <dbReference type="ChEBI" id="CHEBI:57540"/>
    </cofactor>
</comment>
<comment type="catalytic activity">
    <reaction evidence="1 9">
        <text>UDP-alpha-D-glucose = UDP-alpha-D-galactose</text>
        <dbReference type="Rhea" id="RHEA:22168"/>
        <dbReference type="ChEBI" id="CHEBI:58885"/>
        <dbReference type="ChEBI" id="CHEBI:66914"/>
        <dbReference type="EC" id="5.1.3.2"/>
    </reaction>
</comment>
<proteinExistence type="inferred from homology"/>
<keyword evidence="12" id="KW-1185">Reference proteome</keyword>
<name>A0ABS5I4N6_9GAMM</name>
<evidence type="ECO:0000256" key="1">
    <source>
        <dbReference type="ARBA" id="ARBA00000083"/>
    </source>
</evidence>
<dbReference type="CDD" id="cd05247">
    <property type="entry name" value="UDP_G4E_1_SDR_e"/>
    <property type="match status" value="1"/>
</dbReference>
<keyword evidence="9" id="KW-0119">Carbohydrate metabolism</keyword>
<feature type="domain" description="NAD(P)-binding" evidence="10">
    <location>
        <begin position="4"/>
        <end position="328"/>
    </location>
</feature>
<evidence type="ECO:0000313" key="12">
    <source>
        <dbReference type="Proteomes" id="UP000811844"/>
    </source>
</evidence>
<comment type="subunit">
    <text evidence="9">Homodimer.</text>
</comment>
<organism evidence="11 12">
    <name type="scientific">Shewanella intestini</name>
    <dbReference type="NCBI Taxonomy" id="2017544"/>
    <lineage>
        <taxon>Bacteria</taxon>
        <taxon>Pseudomonadati</taxon>
        <taxon>Pseudomonadota</taxon>
        <taxon>Gammaproteobacteria</taxon>
        <taxon>Alteromonadales</taxon>
        <taxon>Shewanellaceae</taxon>
        <taxon>Shewanella</taxon>
    </lineage>
</organism>
<evidence type="ECO:0000256" key="2">
    <source>
        <dbReference type="ARBA" id="ARBA00001911"/>
    </source>
</evidence>
<evidence type="ECO:0000256" key="4">
    <source>
        <dbReference type="ARBA" id="ARBA00007637"/>
    </source>
</evidence>
<comment type="similarity">
    <text evidence="4 9">Belongs to the NAD(P)-dependent epimerase/dehydratase family.</text>
</comment>
<evidence type="ECO:0000259" key="10">
    <source>
        <dbReference type="Pfam" id="PF16363"/>
    </source>
</evidence>
<sequence>MNVLVTGGAGYIGSHTVLSLLTEGYQVIVYDNLCNASEQSLKRVEALTGKTVTFIQGDVNDKTLLSSTFKQHKIDSVIHFAALKAVGESSQIPLQYFQNNVSGSLSLLEIMAENQIEKFIFSSSATVYGEENQAPYVESYKLGSPSSPYGATKVMVERIMNDFAIAMPSFKGVSLRYFNPIGAHESGQIGEDPKGIPNNLLPFVAQVAVGKREKLTIFGDDYPTHDGSCLRDYLHVMDLAEGHVAALQWLNNNPDFYGVEAFNLGTGTGTSVFEIVSAFEKATDITIPFEVSPRRAGDLPAFWADASKANKALHWQAKRDLTTMMKDTWRWQSANPNGYE</sequence>
<evidence type="ECO:0000256" key="3">
    <source>
        <dbReference type="ARBA" id="ARBA00004947"/>
    </source>
</evidence>
<protein>
    <recommendedName>
        <fullName evidence="6 9">UDP-glucose 4-epimerase</fullName>
        <ecNumber evidence="5 9">5.1.3.2</ecNumber>
    </recommendedName>
</protein>
<dbReference type="InterPro" id="IPR005886">
    <property type="entry name" value="UDP_G4E"/>
</dbReference>